<keyword evidence="2" id="KW-0472">Membrane</keyword>
<sequence>MSDPNVPRRARAPHPSRRDLDRGSTLPELLITVMLLGVITVSLASAMIVIFRQQDNTEGRLNVARAEQNVGIWVPSDLASAESVDVAPGASPCGTACPPGAQTGGSNSLMLTWDTLEPGATSAMASITNVSYRYVEVDGDFRLIRVECTSVDGAAWSCQNNTVLTGLTAPPPGTPWEPGITTPDWVIRVSEPLDPEDTSAPDTDSTVPIDPAAPSKNAKRVIVTIDGGGDAGGAGGGLNVISLSAGGTTRNVIDSTSLAGTPSFTEARTRCGGTYGLIIDKSGSIGSQMVNIRNGVIQFINAFAGTPIRLQVVRFDTSAAVLGQDPRTRYFDMLNPSDVSTLRTLVGGLTAGGGTNWEDALHRMLFDQNGAILQTVPDKVLFFTDGEPNGHRATATSTSAATAPIEPPARQALLGVRQESFNRAKFIVDRFRADVDFIGVGVGPAFQAMGSWVEIGPGFHWDHFRGFHYERRASSTAPWVDTDLATYNSTPPADRRISYASPYQHWEPTTLAIYNTLPSAGRSRTKDYSLPFETYDTITTSIRNSVMLSRLIAGDDTGIPAQLVNGQYINSDVANMYLLPEFTQFTAAMEAVALAECGGTLTLQTRVGSTAAADPFTYQHSASRNSADVPIQTSGDVVTTTRSFPSGTFDFSIPNGEFVTVEIQPVDLSLLTRYTHVSWSCTAGGVAKPITTFQVPNTAWTGIRVQVRANEAVSCVQSVNRV</sequence>
<evidence type="ECO:0000259" key="3">
    <source>
        <dbReference type="PROSITE" id="PS50234"/>
    </source>
</evidence>
<name>A0A6J6BER7_9ZZZZ</name>
<reference evidence="4" key="1">
    <citation type="submission" date="2020-05" db="EMBL/GenBank/DDBJ databases">
        <authorList>
            <person name="Chiriac C."/>
            <person name="Salcher M."/>
            <person name="Ghai R."/>
            <person name="Kavagutti S V."/>
        </authorList>
    </citation>
    <scope>NUCLEOTIDE SEQUENCE</scope>
</reference>
<dbReference type="Gene3D" id="3.40.50.410">
    <property type="entry name" value="von Willebrand factor, type A domain"/>
    <property type="match status" value="1"/>
</dbReference>
<dbReference type="InterPro" id="IPR036465">
    <property type="entry name" value="vWFA_dom_sf"/>
</dbReference>
<accession>A0A6J6BER7</accession>
<gene>
    <name evidence="4" type="ORF">UFOPK1493_00052</name>
</gene>
<dbReference type="AlphaFoldDB" id="A0A6J6BER7"/>
<feature type="region of interest" description="Disordered" evidence="1">
    <location>
        <begin position="1"/>
        <end position="22"/>
    </location>
</feature>
<organism evidence="4">
    <name type="scientific">freshwater metagenome</name>
    <dbReference type="NCBI Taxonomy" id="449393"/>
    <lineage>
        <taxon>unclassified sequences</taxon>
        <taxon>metagenomes</taxon>
        <taxon>ecological metagenomes</taxon>
    </lineage>
</organism>
<dbReference type="SUPFAM" id="SSF53300">
    <property type="entry name" value="vWA-like"/>
    <property type="match status" value="1"/>
</dbReference>
<proteinExistence type="predicted"/>
<feature type="transmembrane region" description="Helical" evidence="2">
    <location>
        <begin position="29"/>
        <end position="51"/>
    </location>
</feature>
<dbReference type="CDD" id="cd00198">
    <property type="entry name" value="vWFA"/>
    <property type="match status" value="1"/>
</dbReference>
<dbReference type="EMBL" id="CAEZSR010000001">
    <property type="protein sequence ID" value="CAB4536883.1"/>
    <property type="molecule type" value="Genomic_DNA"/>
</dbReference>
<feature type="domain" description="VWFA" evidence="3">
    <location>
        <begin position="274"/>
        <end position="443"/>
    </location>
</feature>
<dbReference type="PROSITE" id="PS50234">
    <property type="entry name" value="VWFA"/>
    <property type="match status" value="1"/>
</dbReference>
<feature type="region of interest" description="Disordered" evidence="1">
    <location>
        <begin position="192"/>
        <end position="213"/>
    </location>
</feature>
<protein>
    <submittedName>
        <fullName evidence="4">Unannotated protein</fullName>
    </submittedName>
</protein>
<keyword evidence="2" id="KW-0812">Transmembrane</keyword>
<dbReference type="InterPro" id="IPR002035">
    <property type="entry name" value="VWF_A"/>
</dbReference>
<evidence type="ECO:0000256" key="2">
    <source>
        <dbReference type="SAM" id="Phobius"/>
    </source>
</evidence>
<keyword evidence="2" id="KW-1133">Transmembrane helix</keyword>
<evidence type="ECO:0000313" key="4">
    <source>
        <dbReference type="EMBL" id="CAB4536883.1"/>
    </source>
</evidence>
<evidence type="ECO:0000256" key="1">
    <source>
        <dbReference type="SAM" id="MobiDB-lite"/>
    </source>
</evidence>